<dbReference type="GO" id="GO:0060294">
    <property type="term" value="P:cilium movement involved in cell motility"/>
    <property type="evidence" value="ECO:0007669"/>
    <property type="project" value="InterPro"/>
</dbReference>
<feature type="region of interest" description="Disordered" evidence="1">
    <location>
        <begin position="1488"/>
        <end position="1515"/>
    </location>
</feature>
<protein>
    <submittedName>
        <fullName evidence="2">Uncharacterized protein</fullName>
    </submittedName>
</protein>
<dbReference type="SUPFAM" id="SSF48452">
    <property type="entry name" value="TPR-like"/>
    <property type="match status" value="1"/>
</dbReference>
<accession>A0A8J4CIK9</accession>
<dbReference type="Proteomes" id="UP000747110">
    <property type="component" value="Unassembled WGS sequence"/>
</dbReference>
<evidence type="ECO:0000313" key="2">
    <source>
        <dbReference type="EMBL" id="GIL83772.1"/>
    </source>
</evidence>
<dbReference type="PANTHER" id="PTHR15977">
    <property type="entry name" value="CILIA- AND FLAGELLA-ASSOCIATED PROTEIN 46"/>
    <property type="match status" value="1"/>
</dbReference>
<evidence type="ECO:0000313" key="3">
    <source>
        <dbReference type="Proteomes" id="UP000747110"/>
    </source>
</evidence>
<feature type="non-terminal residue" evidence="2">
    <location>
        <position position="1819"/>
    </location>
</feature>
<dbReference type="InterPro" id="IPR011990">
    <property type="entry name" value="TPR-like_helical_dom_sf"/>
</dbReference>
<feature type="region of interest" description="Disordered" evidence="1">
    <location>
        <begin position="1404"/>
        <end position="1448"/>
    </location>
</feature>
<feature type="region of interest" description="Disordered" evidence="1">
    <location>
        <begin position="289"/>
        <end position="371"/>
    </location>
</feature>
<gene>
    <name evidence="2" type="ORF">Vretifemale_12530</name>
</gene>
<feature type="compositionally biased region" description="Low complexity" evidence="1">
    <location>
        <begin position="1098"/>
        <end position="1116"/>
    </location>
</feature>
<evidence type="ECO:0000256" key="1">
    <source>
        <dbReference type="SAM" id="MobiDB-lite"/>
    </source>
</evidence>
<dbReference type="GO" id="GO:0035082">
    <property type="term" value="P:axoneme assembly"/>
    <property type="evidence" value="ECO:0007669"/>
    <property type="project" value="InterPro"/>
</dbReference>
<dbReference type="PANTHER" id="PTHR15977:SF15">
    <property type="entry name" value="CILIA- AND FLAGELLA-ASSOCIATED PROTEIN 46"/>
    <property type="match status" value="1"/>
</dbReference>
<feature type="region of interest" description="Disordered" evidence="1">
    <location>
        <begin position="1097"/>
        <end position="1116"/>
    </location>
</feature>
<proteinExistence type="predicted"/>
<feature type="compositionally biased region" description="Gly residues" evidence="1">
    <location>
        <begin position="342"/>
        <end position="358"/>
    </location>
</feature>
<keyword evidence="3" id="KW-1185">Reference proteome</keyword>
<name>A0A8J4CIK9_9CHLO</name>
<dbReference type="EMBL" id="BNCP01000027">
    <property type="protein sequence ID" value="GIL83772.1"/>
    <property type="molecule type" value="Genomic_DNA"/>
</dbReference>
<feature type="compositionally biased region" description="Polar residues" evidence="1">
    <location>
        <begin position="1425"/>
        <end position="1435"/>
    </location>
</feature>
<organism evidence="2 3">
    <name type="scientific">Volvox reticuliferus</name>
    <dbReference type="NCBI Taxonomy" id="1737510"/>
    <lineage>
        <taxon>Eukaryota</taxon>
        <taxon>Viridiplantae</taxon>
        <taxon>Chlorophyta</taxon>
        <taxon>core chlorophytes</taxon>
        <taxon>Chlorophyceae</taxon>
        <taxon>CS clade</taxon>
        <taxon>Chlamydomonadales</taxon>
        <taxon>Volvocaceae</taxon>
        <taxon>Volvox</taxon>
    </lineage>
</organism>
<dbReference type="InterPro" id="IPR039586">
    <property type="entry name" value="CFAP46"/>
</dbReference>
<comment type="caution">
    <text evidence="2">The sequence shown here is derived from an EMBL/GenBank/DDBJ whole genome shotgun (WGS) entry which is preliminary data.</text>
</comment>
<sequence>AHAACWPAALESSAAALASLPGAGPDLDVLSLEAPSDVPEMTPAAWFWTAVALEVRGSALAALADPPSQGAAVALSVRREALLHVVQAARCAAFVNKSDLCESACRVAWNASLPFTSKPLLRAALIRPLGMAVEALNKVGAADKAFQVRLNCLYVEALAGAKRWGEAVAACDAAGRAVKPRGLLRPLLGWKAACLAMLGRNVNAEMTKVKEHPAETQAYAWSVLAHHSAARYDQVAAHKSALAAVEDAGWLKAVALAGYAEWLLSSSDDKEAAEEVLLAAADALLEFDTGNLDNDGSDEDETDAAKKSGNPGGGRGSSFRRVFSRSFSRAASMDGGRLTEDGAGGGAGTGGASGGSAGAGPVTAPDPNRVPEELGSTHLERLARIYVMACQAASTAADQYDYMLAAHHNFMRLLTQALHSAAHTRYVNERDAYHADVAAAAAGGKEPPPERELPKPHAVLPETLVGWGTWQLTSELFSALRVDARRGSVTALSRELLQQPELTMSYLDLLVSCLRSRGLHCHVLGLIQLQRILARAVLQDEGMYTAASLGLVSALDDLALSAEAGALEGELGDVSIIRPEEEAQAKEQADLAELVRSAAAKLETARPRSALAVGRLSFLAGGVRRAAAAATAAAAPLQQPQQSSEAAAAAADAEAAAEFAAAGGGRGGKEPSVPSDFEAGGAGGAASGTAALVTLPEWLEEAARDLGNTDLVTPGSSGLLGHVTGQLLLRPFSLHDVWLKKGEFLASRGHYAAARKLLSRARSHAIDCDNREAEARCLLALGRAELAAANPGEAVKLVQSAQRLGGDINFWAELLVQYVDCRTASRDSTSAYAREALQGGIAMFLALARDDRSAEKPASAAGAVLRVRLARLLLADMEMLRSQGVSTWRKSYDQAVTLVNQAIMALAAREAGIPHIEALLMQAELMRADPTPVKDLRPRLKKVEKVLLAAEEMAVRVQTECTPRDLDPRVVTPTARLLARVRCDLADVKLATALERERLAAEDREKGRPKFPRIKGKNVKVVMDFIDETSGGGPPPPGLLPEDSALALASGAAALVAAAPRDRAKALLLAGRCLQFKFFISVPAPLNPMRPFTPPPAAAAGALSPPPGDASSGEAAAAAVASGTSAASAAPAEANPYAAAAAAAEAAAQSEEGAVALRLQAEAAATIAAAMEAAVSVQEWQLAERAAYELALCYGQQAPSLACRSLAVAQACRAAAAGQALLRAAAPPQQPEVLAVAQRDALAAALPAPGESPHYSALRKLLVGLKGAAARLDVAVAPSVERQLLALPQDLRVLCLYFSPDGTKLFAAALNIPDLAGQPPPQSEKNRKKADAAGPAGAAGGPGGGAQAVPRICLLQTVDMNKASADSLKLEFRTYRRGVERQIREGISAAAARGIGVVSEEVRAVSPKKSLKPQASTAAGKRPGSKQQTNKPTTNAAAPGAQQQGAEAQGRVDIFDPAINQSWTKLLDQFESWLAPLQSWFEAALPPVPAAPQPAEGKKGGGGGGKDKGASAGPPKHKVVLLMDTCLDGLPWEALQHLTRNCAWVGRAPSLQALSSCYSMGPSDSGGATATATDTAQPTLPPFDLGRVTAIIDPRYECSTPAQARGQYMVPLIPAMGAPELVSALPAVQWWSGFSGEPGRAPSPDLYAGLLAGSSSVMFLGVGRFAAHVAPAVLASADLSACDVALLFDRCNTDEAYWAQLYRDNRKSAEQRRLESPGRVAALLLARGVRTVVVTAAAAPPAVTVKLMTGVLAGLAAGRTVGEAVYGMLTGPHLDEFELMHLKANLQVWGAPGLLGQVITQGNKGGNKGGAPRGAVAKK</sequence>
<feature type="compositionally biased region" description="Low complexity" evidence="1">
    <location>
        <begin position="1436"/>
        <end position="1448"/>
    </location>
</feature>
<feature type="region of interest" description="Disordered" evidence="1">
    <location>
        <begin position="661"/>
        <end position="682"/>
    </location>
</feature>
<feature type="compositionally biased region" description="Low complexity" evidence="1">
    <location>
        <begin position="317"/>
        <end position="329"/>
    </location>
</feature>
<dbReference type="OrthoDB" id="542807at2759"/>
<reference evidence="2" key="1">
    <citation type="journal article" date="2021" name="Proc. Natl. Acad. Sci. U.S.A.">
        <title>Three genomes in the algal genus Volvox reveal the fate of a haploid sex-determining region after a transition to homothallism.</title>
        <authorList>
            <person name="Yamamoto K."/>
            <person name="Hamaji T."/>
            <person name="Kawai-Toyooka H."/>
            <person name="Matsuzaki R."/>
            <person name="Takahashi F."/>
            <person name="Nishimura Y."/>
            <person name="Kawachi M."/>
            <person name="Noguchi H."/>
            <person name="Minakuchi Y."/>
            <person name="Umen J.G."/>
            <person name="Toyoda A."/>
            <person name="Nozaki H."/>
        </authorList>
    </citation>
    <scope>NUCLEOTIDE SEQUENCE</scope>
    <source>
        <strain evidence="2">NIES-3786</strain>
    </source>
</reference>
<feature type="region of interest" description="Disordered" evidence="1">
    <location>
        <begin position="1316"/>
        <end position="1345"/>
    </location>
</feature>